<accession>A0ABQ0AUF9</accession>
<dbReference type="PANTHER" id="PTHR43280">
    <property type="entry name" value="ARAC-FAMILY TRANSCRIPTIONAL REGULATOR"/>
    <property type="match status" value="1"/>
</dbReference>
<dbReference type="InterPro" id="IPR037923">
    <property type="entry name" value="HTH-like"/>
</dbReference>
<dbReference type="PROSITE" id="PS01124">
    <property type="entry name" value="HTH_ARAC_FAMILY_2"/>
    <property type="match status" value="1"/>
</dbReference>
<keyword evidence="6" id="KW-1185">Reference proteome</keyword>
<dbReference type="SMART" id="SM00342">
    <property type="entry name" value="HTH_ARAC"/>
    <property type="match status" value="1"/>
</dbReference>
<protein>
    <recommendedName>
        <fullName evidence="4">HTH araC/xylS-type domain-containing protein</fullName>
    </recommendedName>
</protein>
<dbReference type="RefSeq" id="WP_176254186.1">
    <property type="nucleotide sequence ID" value="NZ_BAABXL010000001.1"/>
</dbReference>
<organism evidence="5 6">
    <name type="scientific">Enterocloster alcoholdehydrogenati</name>
    <dbReference type="NCBI Taxonomy" id="2547410"/>
    <lineage>
        <taxon>Bacteria</taxon>
        <taxon>Bacillati</taxon>
        <taxon>Bacillota</taxon>
        <taxon>Clostridia</taxon>
        <taxon>Lachnospirales</taxon>
        <taxon>Lachnospiraceae</taxon>
        <taxon>Enterocloster</taxon>
    </lineage>
</organism>
<proteinExistence type="predicted"/>
<evidence type="ECO:0000313" key="6">
    <source>
        <dbReference type="Proteomes" id="UP001600894"/>
    </source>
</evidence>
<dbReference type="Proteomes" id="UP001600894">
    <property type="component" value="Unassembled WGS sequence"/>
</dbReference>
<dbReference type="Gene3D" id="2.60.120.10">
    <property type="entry name" value="Jelly Rolls"/>
    <property type="match status" value="1"/>
</dbReference>
<evidence type="ECO:0000259" key="4">
    <source>
        <dbReference type="PROSITE" id="PS01124"/>
    </source>
</evidence>
<dbReference type="SUPFAM" id="SSF46689">
    <property type="entry name" value="Homeodomain-like"/>
    <property type="match status" value="2"/>
</dbReference>
<evidence type="ECO:0000256" key="2">
    <source>
        <dbReference type="ARBA" id="ARBA00023125"/>
    </source>
</evidence>
<evidence type="ECO:0000313" key="5">
    <source>
        <dbReference type="EMBL" id="GAA6267660.1"/>
    </source>
</evidence>
<dbReference type="InterPro" id="IPR003313">
    <property type="entry name" value="AraC-bd"/>
</dbReference>
<feature type="domain" description="HTH araC/xylS-type" evidence="4">
    <location>
        <begin position="213"/>
        <end position="310"/>
    </location>
</feature>
<evidence type="ECO:0000256" key="3">
    <source>
        <dbReference type="ARBA" id="ARBA00023163"/>
    </source>
</evidence>
<dbReference type="InterPro" id="IPR018060">
    <property type="entry name" value="HTH_AraC"/>
</dbReference>
<gene>
    <name evidence="5" type="ORF">F130042H8_07200</name>
</gene>
<keyword evidence="2" id="KW-0238">DNA-binding</keyword>
<name>A0ABQ0AUF9_9FIRM</name>
<keyword evidence="1" id="KW-0805">Transcription regulation</keyword>
<dbReference type="InterPro" id="IPR009057">
    <property type="entry name" value="Homeodomain-like_sf"/>
</dbReference>
<evidence type="ECO:0000256" key="1">
    <source>
        <dbReference type="ARBA" id="ARBA00023015"/>
    </source>
</evidence>
<dbReference type="Pfam" id="PF02311">
    <property type="entry name" value="AraC_binding"/>
    <property type="match status" value="1"/>
</dbReference>
<dbReference type="Pfam" id="PF12833">
    <property type="entry name" value="HTH_18"/>
    <property type="match status" value="1"/>
</dbReference>
<dbReference type="EMBL" id="BAABXL010000001">
    <property type="protein sequence ID" value="GAA6267660.1"/>
    <property type="molecule type" value="Genomic_DNA"/>
</dbReference>
<dbReference type="PANTHER" id="PTHR43280:SF2">
    <property type="entry name" value="HTH-TYPE TRANSCRIPTIONAL REGULATOR EXSA"/>
    <property type="match status" value="1"/>
</dbReference>
<dbReference type="InterPro" id="IPR018062">
    <property type="entry name" value="HTH_AraC-typ_CS"/>
</dbReference>
<dbReference type="Gene3D" id="1.10.10.60">
    <property type="entry name" value="Homeodomain-like"/>
    <property type="match status" value="2"/>
</dbReference>
<sequence length="316" mass="36937">MKLSEVERYQELLSAHLRSEISNEEVQKVMIADGRILSNLYQEIEMDSSMVDCHDDTNYIRDTVQLHSHTFYELLYCRSGNVQYLLGADRYRLRRGDIVFIPPGISHRPLYLDRLTEPYSRYVMWIHPDFIRCMKEALTFTPLSEPAFLRTQDSGWGYLEQYFRSACWESDARQEDFHACISSIAVQLLIHLTRACTHSRPTEPLTEKRELMDEVISYIEDHLAEKITLQSAAAHFFVSTRTISRLFSDKMDVSFYRYVTQRRLIAAKSLILSGEPLESIGVQVGFADYSTFYRAFKQAFSISPRQFEKLQARRFG</sequence>
<dbReference type="InterPro" id="IPR014710">
    <property type="entry name" value="RmlC-like_jellyroll"/>
</dbReference>
<keyword evidence="3" id="KW-0804">Transcription</keyword>
<dbReference type="PROSITE" id="PS00041">
    <property type="entry name" value="HTH_ARAC_FAMILY_1"/>
    <property type="match status" value="1"/>
</dbReference>
<comment type="caution">
    <text evidence="5">The sequence shown here is derived from an EMBL/GenBank/DDBJ whole genome shotgun (WGS) entry which is preliminary data.</text>
</comment>
<dbReference type="SUPFAM" id="SSF51215">
    <property type="entry name" value="Regulatory protein AraC"/>
    <property type="match status" value="1"/>
</dbReference>
<reference evidence="5 6" key="1">
    <citation type="submission" date="2024-04" db="EMBL/GenBank/DDBJ databases">
        <title>Defined microbial consortia suppress multidrug-resistant proinflammatory Enterobacteriaceae via ecological control.</title>
        <authorList>
            <person name="Furuichi M."/>
            <person name="Kawaguchi T."/>
            <person name="Pust M."/>
            <person name="Yasuma K."/>
            <person name="Plichta D."/>
            <person name="Hasegawa N."/>
            <person name="Ohya T."/>
            <person name="Bhattarai S."/>
            <person name="Sasajima S."/>
            <person name="Aoto Y."/>
            <person name="Tuganbaev T."/>
            <person name="Yaginuma M."/>
            <person name="Ueda M."/>
            <person name="Okahashi N."/>
            <person name="Amafuji K."/>
            <person name="Kiridooshi Y."/>
            <person name="Sugita K."/>
            <person name="Strazar M."/>
            <person name="Skelly A."/>
            <person name="Suda W."/>
            <person name="Hattori M."/>
            <person name="Nakamoto N."/>
            <person name="Caballero S."/>
            <person name="Norman J."/>
            <person name="Olle B."/>
            <person name="Tanoue T."/>
            <person name="Arita M."/>
            <person name="Bucci V."/>
            <person name="Atarashi K."/>
            <person name="Xavier R."/>
            <person name="Honda K."/>
        </authorList>
    </citation>
    <scope>NUCLEOTIDE SEQUENCE [LARGE SCALE GENOMIC DNA]</scope>
    <source>
        <strain evidence="6">f13</strain>
    </source>
</reference>